<feature type="transmembrane region" description="Helical" evidence="1">
    <location>
        <begin position="79"/>
        <end position="101"/>
    </location>
</feature>
<evidence type="ECO:0000313" key="4">
    <source>
        <dbReference type="Proteomes" id="UP000533533"/>
    </source>
</evidence>
<gene>
    <name evidence="3" type="ORF">FHX59_003586</name>
</gene>
<comment type="caution">
    <text evidence="3">The sequence shown here is derived from an EMBL/GenBank/DDBJ whole genome shotgun (WGS) entry which is preliminary data.</text>
</comment>
<dbReference type="InterPro" id="IPR002656">
    <property type="entry name" value="Acyl_transf_3_dom"/>
</dbReference>
<feature type="transmembrane region" description="Helical" evidence="1">
    <location>
        <begin position="302"/>
        <end position="320"/>
    </location>
</feature>
<protein>
    <submittedName>
        <fullName evidence="3">Peptidoglycan/LPS O-acetylase OafA/YrhL</fullName>
    </submittedName>
</protein>
<keyword evidence="1" id="KW-0812">Transmembrane</keyword>
<feature type="domain" description="Acyltransferase 3" evidence="2">
    <location>
        <begin position="73"/>
        <end position="409"/>
    </location>
</feature>
<evidence type="ECO:0000259" key="2">
    <source>
        <dbReference type="Pfam" id="PF01757"/>
    </source>
</evidence>
<dbReference type="PANTHER" id="PTHR23028">
    <property type="entry name" value="ACETYLTRANSFERASE"/>
    <property type="match status" value="1"/>
</dbReference>
<feature type="transmembrane region" description="Helical" evidence="1">
    <location>
        <begin position="364"/>
        <end position="384"/>
    </location>
</feature>
<dbReference type="PANTHER" id="PTHR23028:SF53">
    <property type="entry name" value="ACYL_TRANSF_3 DOMAIN-CONTAINING PROTEIN"/>
    <property type="match status" value="1"/>
</dbReference>
<dbReference type="Proteomes" id="UP000533533">
    <property type="component" value="Unassembled WGS sequence"/>
</dbReference>
<keyword evidence="4" id="KW-1185">Reference proteome</keyword>
<feature type="transmembrane region" description="Helical" evidence="1">
    <location>
        <begin position="168"/>
        <end position="190"/>
    </location>
</feature>
<organism evidence="3 4">
    <name type="scientific">Paraburkholderia silvatlantica</name>
    <dbReference type="NCBI Taxonomy" id="321895"/>
    <lineage>
        <taxon>Bacteria</taxon>
        <taxon>Pseudomonadati</taxon>
        <taxon>Pseudomonadota</taxon>
        <taxon>Betaproteobacteria</taxon>
        <taxon>Burkholderiales</taxon>
        <taxon>Burkholderiaceae</taxon>
        <taxon>Paraburkholderia</taxon>
    </lineage>
</organism>
<dbReference type="EMBL" id="JACHVZ010000009">
    <property type="protein sequence ID" value="MBB2929155.1"/>
    <property type="molecule type" value="Genomic_DNA"/>
</dbReference>
<reference evidence="3 4" key="1">
    <citation type="submission" date="2020-08" db="EMBL/GenBank/DDBJ databases">
        <title>Genomic Encyclopedia of Type Strains, Phase IV (KMG-V): Genome sequencing to study the core and pangenomes of soil and plant-associated prokaryotes.</title>
        <authorList>
            <person name="Whitman W."/>
        </authorList>
    </citation>
    <scope>NUCLEOTIDE SEQUENCE [LARGE SCALE GENOMIC DNA]</scope>
    <source>
        <strain evidence="3 4">SRMrh-85</strain>
    </source>
</reference>
<feature type="transmembrane region" description="Helical" evidence="1">
    <location>
        <begin position="113"/>
        <end position="139"/>
    </location>
</feature>
<feature type="transmembrane region" description="Helical" evidence="1">
    <location>
        <begin position="223"/>
        <end position="241"/>
    </location>
</feature>
<feature type="transmembrane region" description="Helical" evidence="1">
    <location>
        <begin position="248"/>
        <end position="267"/>
    </location>
</feature>
<proteinExistence type="predicted"/>
<name>A0ABR6FP08_9BURK</name>
<keyword evidence="1" id="KW-0472">Membrane</keyword>
<keyword evidence="1" id="KW-1133">Transmembrane helix</keyword>
<accession>A0ABR6FP08</accession>
<feature type="transmembrane region" description="Helical" evidence="1">
    <location>
        <begin position="390"/>
        <end position="411"/>
    </location>
</feature>
<sequence length="429" mass="46886">MASRIHFENILLISLARAPLRSRGTLPKDRPIPMSNPVLQTAMPPASALPAAATATAARPVAAARELAGEHLIEALRGFAALLVAYFHCRQVTWIGMGAFHQLHASLASPGTLAAWLTFPVAWGSAGVPIFFVISGYCIHRSGAARLFSNPDFRLDARQFWLRRFVRIYPVLLAALLLTLAVDSVSLSLLPVSHKINEIGVRDFFVNLFSLQGVAGKTYGSNGALWTLSLEVQFYLLYPLLFAARRRFGLTVVLAAVALINAVSALTLERHDIVVFTSYWFSWMLGAWIAEVRLRGSSGFRFAYPAAALFAVAGCVAFHFGQFGAFQLWACAFACYLVKALAQPAVSSPGLLQSLFSKIGDFSYSLYLIHLPLFVLLGSLLFRSALQTSIWPSFGFTLGVIPVAWVFYRLFEKPALGAAARLRKRGSNA</sequence>
<dbReference type="Pfam" id="PF01757">
    <property type="entry name" value="Acyl_transf_3"/>
    <property type="match status" value="1"/>
</dbReference>
<evidence type="ECO:0000256" key="1">
    <source>
        <dbReference type="SAM" id="Phobius"/>
    </source>
</evidence>
<feature type="transmembrane region" description="Helical" evidence="1">
    <location>
        <begin position="326"/>
        <end position="352"/>
    </location>
</feature>
<dbReference type="InterPro" id="IPR050879">
    <property type="entry name" value="Acyltransferase_3"/>
</dbReference>
<feature type="transmembrane region" description="Helical" evidence="1">
    <location>
        <begin position="273"/>
        <end position="290"/>
    </location>
</feature>
<evidence type="ECO:0000313" key="3">
    <source>
        <dbReference type="EMBL" id="MBB2929155.1"/>
    </source>
</evidence>